<feature type="domain" description="Cell wall hydrolase SleB" evidence="1">
    <location>
        <begin position="88"/>
        <end position="188"/>
    </location>
</feature>
<accession>A0ABW8TB35</accession>
<protein>
    <submittedName>
        <fullName evidence="2">Cell wall hydrolase</fullName>
    </submittedName>
</protein>
<evidence type="ECO:0000313" key="2">
    <source>
        <dbReference type="EMBL" id="MFL0249150.1"/>
    </source>
</evidence>
<reference evidence="2 3" key="1">
    <citation type="submission" date="2024-11" db="EMBL/GenBank/DDBJ databases">
        <authorList>
            <person name="Heng Y.C."/>
            <person name="Lim A.C.H."/>
            <person name="Lee J.K.Y."/>
            <person name="Kittelmann S."/>
        </authorList>
    </citation>
    <scope>NUCLEOTIDE SEQUENCE [LARGE SCALE GENOMIC DNA]</scope>
    <source>
        <strain evidence="2 3">WILCCON 0114</strain>
    </source>
</reference>
<dbReference type="Proteomes" id="UP001623592">
    <property type="component" value="Unassembled WGS sequence"/>
</dbReference>
<dbReference type="RefSeq" id="WP_406785824.1">
    <property type="nucleotide sequence ID" value="NZ_JBJIAA010000001.1"/>
</dbReference>
<organism evidence="2 3">
    <name type="scientific">Clostridium neuense</name>
    <dbReference type="NCBI Taxonomy" id="1728934"/>
    <lineage>
        <taxon>Bacteria</taxon>
        <taxon>Bacillati</taxon>
        <taxon>Bacillota</taxon>
        <taxon>Clostridia</taxon>
        <taxon>Eubacteriales</taxon>
        <taxon>Clostridiaceae</taxon>
        <taxon>Clostridium</taxon>
    </lineage>
</organism>
<dbReference type="Gene3D" id="1.10.10.2520">
    <property type="entry name" value="Cell wall hydrolase SleB, domain 1"/>
    <property type="match status" value="1"/>
</dbReference>
<dbReference type="InterPro" id="IPR042047">
    <property type="entry name" value="SleB_dom1"/>
</dbReference>
<dbReference type="GO" id="GO:0016787">
    <property type="term" value="F:hydrolase activity"/>
    <property type="evidence" value="ECO:0007669"/>
    <property type="project" value="UniProtKB-KW"/>
</dbReference>
<dbReference type="InterPro" id="IPR011105">
    <property type="entry name" value="Cell_wall_hydrolase_SleB"/>
</dbReference>
<comment type="caution">
    <text evidence="2">The sequence shown here is derived from an EMBL/GenBank/DDBJ whole genome shotgun (WGS) entry which is preliminary data.</text>
</comment>
<keyword evidence="3" id="KW-1185">Reference proteome</keyword>
<name>A0ABW8TB35_9CLOT</name>
<dbReference type="Gene3D" id="6.20.240.60">
    <property type="match status" value="1"/>
</dbReference>
<dbReference type="Pfam" id="PF07486">
    <property type="entry name" value="Hydrolase_2"/>
    <property type="match status" value="1"/>
</dbReference>
<sequence>MKKTFWAIVVFILVGSFIFSNPVKAFSPIKEGSKEYKLLQFKNNTNAKNLYDEKVDAVQVFNFNGQSIYITNKDVDLMAKVVYAESCSEPYEGKVAVASVILNRLQNPEFPKSVTDVVKQKYAFSCVKDGDIPVTPTKECYSAVFDALSGKDPTPKAIYFYNPQLSTSSWMNNIKKYNVKIIGKHVFFVVP</sequence>
<gene>
    <name evidence="2" type="ORF">ACJDT4_01850</name>
</gene>
<keyword evidence="2" id="KW-0378">Hydrolase</keyword>
<dbReference type="EMBL" id="JBJIAA010000001">
    <property type="protein sequence ID" value="MFL0249150.1"/>
    <property type="molecule type" value="Genomic_DNA"/>
</dbReference>
<evidence type="ECO:0000259" key="1">
    <source>
        <dbReference type="Pfam" id="PF07486"/>
    </source>
</evidence>
<proteinExistence type="predicted"/>
<evidence type="ECO:0000313" key="3">
    <source>
        <dbReference type="Proteomes" id="UP001623592"/>
    </source>
</evidence>